<feature type="region of interest" description="Disordered" evidence="1">
    <location>
        <begin position="257"/>
        <end position="293"/>
    </location>
</feature>
<organism evidence="2 3">
    <name type="scientific">Sesamum alatum</name>
    <dbReference type="NCBI Taxonomy" id="300844"/>
    <lineage>
        <taxon>Eukaryota</taxon>
        <taxon>Viridiplantae</taxon>
        <taxon>Streptophyta</taxon>
        <taxon>Embryophyta</taxon>
        <taxon>Tracheophyta</taxon>
        <taxon>Spermatophyta</taxon>
        <taxon>Magnoliopsida</taxon>
        <taxon>eudicotyledons</taxon>
        <taxon>Gunneridae</taxon>
        <taxon>Pentapetalae</taxon>
        <taxon>asterids</taxon>
        <taxon>lamiids</taxon>
        <taxon>Lamiales</taxon>
        <taxon>Pedaliaceae</taxon>
        <taxon>Sesamum</taxon>
    </lineage>
</organism>
<feature type="compositionally biased region" description="Low complexity" evidence="1">
    <location>
        <begin position="257"/>
        <end position="267"/>
    </location>
</feature>
<feature type="compositionally biased region" description="Pro residues" evidence="1">
    <location>
        <begin position="190"/>
        <end position="205"/>
    </location>
</feature>
<feature type="compositionally biased region" description="Low complexity" evidence="1">
    <location>
        <begin position="49"/>
        <end position="82"/>
    </location>
</feature>
<feature type="region of interest" description="Disordered" evidence="1">
    <location>
        <begin position="49"/>
        <end position="159"/>
    </location>
</feature>
<dbReference type="PANTHER" id="PTHR33312:SF8">
    <property type="entry name" value="MEMBRANE-ASSOCIATED KINASE REGULATOR 1-RELATED"/>
    <property type="match status" value="1"/>
</dbReference>
<feature type="compositionally biased region" description="Polar residues" evidence="1">
    <location>
        <begin position="282"/>
        <end position="293"/>
    </location>
</feature>
<sequence>MGHRSAKLHHLHLPPEILRRPLPRRRALLQGPASPPPPLPRLSMVRTLLLSSPSTSSSSDTTTTASRDSTASHSSTDSSNTDLLRHLECDSSRPSSVADDELKRLTNTSSYHTRKPPPPPSSSSSKYFSLPKLSSVFRKEQKNHPTPPPYSGTAAVKRVSSTAKEVIRKYLKKVKPLYEKLSQKQQIKVSPPPTPTPTPPPPPSSRKPRSANTTLFTIKDQELNCPKENRHTTTTITHSFSGNLQSLYRRPRSYISSCPSSMRSSPSHGRNGVESGFGYTQLGRTGSGTYNSDASSMEELQSAIQGAIAHCKNSMLQ</sequence>
<dbReference type="InterPro" id="IPR039620">
    <property type="entry name" value="BKI1/MAKR1/3/4"/>
</dbReference>
<feature type="compositionally biased region" description="Low complexity" evidence="1">
    <location>
        <begin position="122"/>
        <end position="135"/>
    </location>
</feature>
<dbReference type="PANTHER" id="PTHR33312">
    <property type="entry name" value="MEMBRANE-ASSOCIATED KINASE REGULATOR 4-RELATED"/>
    <property type="match status" value="1"/>
</dbReference>
<evidence type="ECO:0000313" key="2">
    <source>
        <dbReference type="EMBL" id="KAK4434013.1"/>
    </source>
</evidence>
<protein>
    <submittedName>
        <fullName evidence="2">Membrane-associated kinase regulator 1</fullName>
    </submittedName>
</protein>
<dbReference type="Proteomes" id="UP001293254">
    <property type="component" value="Unassembled WGS sequence"/>
</dbReference>
<keyword evidence="2" id="KW-0808">Transferase</keyword>
<comment type="caution">
    <text evidence="2">The sequence shown here is derived from an EMBL/GenBank/DDBJ whole genome shotgun (WGS) entry which is preliminary data.</text>
</comment>
<feature type="region of interest" description="Disordered" evidence="1">
    <location>
        <begin position="181"/>
        <end position="210"/>
    </location>
</feature>
<dbReference type="GO" id="GO:0005886">
    <property type="term" value="C:plasma membrane"/>
    <property type="evidence" value="ECO:0007669"/>
    <property type="project" value="InterPro"/>
</dbReference>
<keyword evidence="2" id="KW-0418">Kinase</keyword>
<dbReference type="GO" id="GO:0016301">
    <property type="term" value="F:kinase activity"/>
    <property type="evidence" value="ECO:0007669"/>
    <property type="project" value="UniProtKB-KW"/>
</dbReference>
<accession>A0AAE2CTL2</accession>
<gene>
    <name evidence="2" type="ORF">Salat_0564000</name>
</gene>
<evidence type="ECO:0000256" key="1">
    <source>
        <dbReference type="SAM" id="MobiDB-lite"/>
    </source>
</evidence>
<dbReference type="EMBL" id="JACGWO010000002">
    <property type="protein sequence ID" value="KAK4434013.1"/>
    <property type="molecule type" value="Genomic_DNA"/>
</dbReference>
<dbReference type="GO" id="GO:0019210">
    <property type="term" value="F:kinase inhibitor activity"/>
    <property type="evidence" value="ECO:0007669"/>
    <property type="project" value="InterPro"/>
</dbReference>
<proteinExistence type="predicted"/>
<dbReference type="AlphaFoldDB" id="A0AAE2CTL2"/>
<keyword evidence="3" id="KW-1185">Reference proteome</keyword>
<name>A0AAE2CTL2_9LAMI</name>
<reference evidence="2" key="2">
    <citation type="journal article" date="2024" name="Plant">
        <title>Genomic evolution and insights into agronomic trait innovations of Sesamum species.</title>
        <authorList>
            <person name="Miao H."/>
            <person name="Wang L."/>
            <person name="Qu L."/>
            <person name="Liu H."/>
            <person name="Sun Y."/>
            <person name="Le M."/>
            <person name="Wang Q."/>
            <person name="Wei S."/>
            <person name="Zheng Y."/>
            <person name="Lin W."/>
            <person name="Duan Y."/>
            <person name="Cao H."/>
            <person name="Xiong S."/>
            <person name="Wang X."/>
            <person name="Wei L."/>
            <person name="Li C."/>
            <person name="Ma Q."/>
            <person name="Ju M."/>
            <person name="Zhao R."/>
            <person name="Li G."/>
            <person name="Mu C."/>
            <person name="Tian Q."/>
            <person name="Mei H."/>
            <person name="Zhang T."/>
            <person name="Gao T."/>
            <person name="Zhang H."/>
        </authorList>
    </citation>
    <scope>NUCLEOTIDE SEQUENCE</scope>
    <source>
        <strain evidence="2">3651</strain>
    </source>
</reference>
<reference evidence="2" key="1">
    <citation type="submission" date="2020-06" db="EMBL/GenBank/DDBJ databases">
        <authorList>
            <person name="Li T."/>
            <person name="Hu X."/>
            <person name="Zhang T."/>
            <person name="Song X."/>
            <person name="Zhang H."/>
            <person name="Dai N."/>
            <person name="Sheng W."/>
            <person name="Hou X."/>
            <person name="Wei L."/>
        </authorList>
    </citation>
    <scope>NUCLEOTIDE SEQUENCE</scope>
    <source>
        <strain evidence="2">3651</strain>
        <tissue evidence="2">Leaf</tissue>
    </source>
</reference>
<evidence type="ECO:0000313" key="3">
    <source>
        <dbReference type="Proteomes" id="UP001293254"/>
    </source>
</evidence>